<reference evidence="1" key="1">
    <citation type="submission" date="2021-03" db="EMBL/GenBank/DDBJ databases">
        <title>Proteiniclasticum marinus sp. nov., isolated from tidal flat sediment.</title>
        <authorList>
            <person name="Namirimu T."/>
            <person name="Yang J.-A."/>
            <person name="Yang S.-H."/>
            <person name="Kim Y.-J."/>
            <person name="Kwon K.K."/>
        </authorList>
    </citation>
    <scope>NUCLEOTIDE SEQUENCE</scope>
    <source>
        <strain evidence="1">SCR006</strain>
    </source>
</reference>
<dbReference type="InterPro" id="IPR011990">
    <property type="entry name" value="TPR-like_helical_dom_sf"/>
</dbReference>
<sequence>MNIIFCNINWMKYYNGASAKDRPKHAGVLVKDPSDVFEQNNFRDFNGKCYGYVRSGGDILLDRHFRGVPQGAKSMKDLTIVWCAAISEEESRIVGWYRDATAYKEMISLPLYEDEYIDFSFMADAENCVLVPEEERTFVIKTSKSSARRKGAIRSNIWYAKSEYAQREFIPRVTEYIEDYRGASDMMRIKDLKDQLPEEEITGYEEALLKARELYEEENFRKAVLYYNAAREIEDTYDASYELANAYFKLNGYDEALELAEKMIVDHGEKVELVELAFMASDMVLDMEKAPRYYRRLQELEGQPLTDEEYYEYYNELQSLNRSYKQYI</sequence>
<dbReference type="Proteomes" id="UP000664218">
    <property type="component" value="Unassembled WGS sequence"/>
</dbReference>
<evidence type="ECO:0000313" key="2">
    <source>
        <dbReference type="Proteomes" id="UP000664218"/>
    </source>
</evidence>
<accession>A0A939H7A5</accession>
<comment type="caution">
    <text evidence="1">The sequence shown here is derived from an EMBL/GenBank/DDBJ whole genome shotgun (WGS) entry which is preliminary data.</text>
</comment>
<gene>
    <name evidence="1" type="ORF">J3A84_11230</name>
</gene>
<dbReference type="Gene3D" id="1.25.40.10">
    <property type="entry name" value="Tetratricopeptide repeat domain"/>
    <property type="match status" value="1"/>
</dbReference>
<dbReference type="AlphaFoldDB" id="A0A939H7A5"/>
<organism evidence="1 2">
    <name type="scientific">Proteiniclasticum aestuarii</name>
    <dbReference type="NCBI Taxonomy" id="2817862"/>
    <lineage>
        <taxon>Bacteria</taxon>
        <taxon>Bacillati</taxon>
        <taxon>Bacillota</taxon>
        <taxon>Clostridia</taxon>
        <taxon>Eubacteriales</taxon>
        <taxon>Clostridiaceae</taxon>
        <taxon>Proteiniclasticum</taxon>
    </lineage>
</organism>
<keyword evidence="2" id="KW-1185">Reference proteome</keyword>
<protein>
    <submittedName>
        <fullName evidence="1">Tetratricopeptide repeat protein</fullName>
    </submittedName>
</protein>
<proteinExistence type="predicted"/>
<dbReference type="SUPFAM" id="SSF48452">
    <property type="entry name" value="TPR-like"/>
    <property type="match status" value="1"/>
</dbReference>
<evidence type="ECO:0000313" key="1">
    <source>
        <dbReference type="EMBL" id="MBO1265607.1"/>
    </source>
</evidence>
<dbReference type="RefSeq" id="WP_207600128.1">
    <property type="nucleotide sequence ID" value="NZ_JAFNJU010000008.1"/>
</dbReference>
<dbReference type="EMBL" id="JAFNJU010000008">
    <property type="protein sequence ID" value="MBO1265607.1"/>
    <property type="molecule type" value="Genomic_DNA"/>
</dbReference>
<name>A0A939H7A5_9CLOT</name>